<dbReference type="Proteomes" id="UP001279553">
    <property type="component" value="Unassembled WGS sequence"/>
</dbReference>
<dbReference type="SUPFAM" id="SSF50800">
    <property type="entry name" value="PK beta-barrel domain-like"/>
    <property type="match status" value="1"/>
</dbReference>
<dbReference type="Pfam" id="PF03473">
    <property type="entry name" value="MOSC"/>
    <property type="match status" value="1"/>
</dbReference>
<dbReference type="InterPro" id="IPR011037">
    <property type="entry name" value="Pyrv_Knase-like_insert_dom_sf"/>
</dbReference>
<feature type="domain" description="MOSC" evidence="1">
    <location>
        <begin position="96"/>
        <end position="251"/>
    </location>
</feature>
<dbReference type="RefSeq" id="WP_319613296.1">
    <property type="nucleotide sequence ID" value="NZ_JAWXYB010000018.1"/>
</dbReference>
<dbReference type="GO" id="GO:0030151">
    <property type="term" value="F:molybdenum ion binding"/>
    <property type="evidence" value="ECO:0007669"/>
    <property type="project" value="InterPro"/>
</dbReference>
<evidence type="ECO:0000313" key="2">
    <source>
        <dbReference type="EMBL" id="MDX5930344.1"/>
    </source>
</evidence>
<dbReference type="InterPro" id="IPR005302">
    <property type="entry name" value="MoCF_Sase_C"/>
</dbReference>
<reference evidence="2 3" key="1">
    <citation type="submission" date="2023-11" db="EMBL/GenBank/DDBJ databases">
        <title>MicrobeMod: A computational toolkit for identifying prokaryotic methylation and restriction-modification with nanopore sequencing.</title>
        <authorList>
            <person name="Crits-Christoph A."/>
            <person name="Kang S.C."/>
            <person name="Lee H."/>
            <person name="Ostrov N."/>
        </authorList>
    </citation>
    <scope>NUCLEOTIDE SEQUENCE [LARGE SCALE GENOMIC DNA]</scope>
    <source>
        <strain evidence="2 3">DSMZ 700</strain>
    </source>
</reference>
<dbReference type="PROSITE" id="PS51340">
    <property type="entry name" value="MOSC"/>
    <property type="match status" value="1"/>
</dbReference>
<name>A0AAW9DMF5_ACIAO</name>
<protein>
    <submittedName>
        <fullName evidence="2">MOSC domain-containing protein</fullName>
    </submittedName>
</protein>
<organism evidence="2 3">
    <name type="scientific">Acidiphilium acidophilum</name>
    <name type="common">Thiobacillus acidophilus</name>
    <dbReference type="NCBI Taxonomy" id="76588"/>
    <lineage>
        <taxon>Bacteria</taxon>
        <taxon>Pseudomonadati</taxon>
        <taxon>Pseudomonadota</taxon>
        <taxon>Alphaproteobacteria</taxon>
        <taxon>Acetobacterales</taxon>
        <taxon>Acidocellaceae</taxon>
        <taxon>Acidiphilium</taxon>
    </lineage>
</organism>
<sequence length="252" mass="26875">MRIETIYRYPVKGLTPEAMGEAALRAGRAIEWDRAFALAQGDCGFDEAAPAWRPKTEFLCLARNIEAAALEARFDPDRSLLTLVARDGAALDANPLTASGREAIGGFIAAALPTAMRGVPRFVHVGDEHSFCDHDGQVISLIGLGSLAALSAVVGSPREKMRFRANIYVEGIEAWAEFGWIGRTLAIGAARLVVVERINRCAATCVNPGTGLRDANPVKELMTHFGHVDCGVFAEVVTPGRIGVGDAVTVMS</sequence>
<evidence type="ECO:0000313" key="3">
    <source>
        <dbReference type="Proteomes" id="UP001279553"/>
    </source>
</evidence>
<evidence type="ECO:0000259" key="1">
    <source>
        <dbReference type="PROSITE" id="PS51340"/>
    </source>
</evidence>
<keyword evidence="3" id="KW-1185">Reference proteome</keyword>
<accession>A0AAW9DMF5</accession>
<dbReference type="GO" id="GO:0030170">
    <property type="term" value="F:pyridoxal phosphate binding"/>
    <property type="evidence" value="ECO:0007669"/>
    <property type="project" value="InterPro"/>
</dbReference>
<gene>
    <name evidence="2" type="ORF">SIL87_06120</name>
</gene>
<comment type="caution">
    <text evidence="2">The sequence shown here is derived from an EMBL/GenBank/DDBJ whole genome shotgun (WGS) entry which is preliminary data.</text>
</comment>
<dbReference type="GO" id="GO:0003824">
    <property type="term" value="F:catalytic activity"/>
    <property type="evidence" value="ECO:0007669"/>
    <property type="project" value="InterPro"/>
</dbReference>
<dbReference type="EMBL" id="JAWXYB010000018">
    <property type="protein sequence ID" value="MDX5930344.1"/>
    <property type="molecule type" value="Genomic_DNA"/>
</dbReference>
<proteinExistence type="predicted"/>
<dbReference type="AlphaFoldDB" id="A0AAW9DMF5"/>
<dbReference type="Gene3D" id="2.40.33.20">
    <property type="entry name" value="PK beta-barrel domain-like"/>
    <property type="match status" value="1"/>
</dbReference>